<sequence length="80" mass="9006">MSLVSPRARPILVEAGRTGLETALVHHTAPWSNGYSFGSDRHHRSCEMAREAVQDHVQWNSLERIDHTDWKSTSAPEQLG</sequence>
<name>A0A9D1UUW0_9MICC</name>
<reference evidence="1" key="1">
    <citation type="journal article" date="2021" name="PeerJ">
        <title>Extensive microbial diversity within the chicken gut microbiome revealed by metagenomics and culture.</title>
        <authorList>
            <person name="Gilroy R."/>
            <person name="Ravi A."/>
            <person name="Getino M."/>
            <person name="Pursley I."/>
            <person name="Horton D.L."/>
            <person name="Alikhan N.F."/>
            <person name="Baker D."/>
            <person name="Gharbi K."/>
            <person name="Hall N."/>
            <person name="Watson M."/>
            <person name="Adriaenssens E.M."/>
            <person name="Foster-Nyarko E."/>
            <person name="Jarju S."/>
            <person name="Secka A."/>
            <person name="Antonio M."/>
            <person name="Oren A."/>
            <person name="Chaudhuri R.R."/>
            <person name="La Ragione R."/>
            <person name="Hildebrand F."/>
            <person name="Pallen M.J."/>
        </authorList>
    </citation>
    <scope>NUCLEOTIDE SEQUENCE</scope>
    <source>
        <strain evidence="1">ChiHejej3B27-3195</strain>
    </source>
</reference>
<dbReference type="Proteomes" id="UP000824151">
    <property type="component" value="Unassembled WGS sequence"/>
</dbReference>
<feature type="non-terminal residue" evidence="1">
    <location>
        <position position="80"/>
    </location>
</feature>
<protein>
    <submittedName>
        <fullName evidence="1">Uncharacterized protein</fullName>
    </submittedName>
</protein>
<accession>A0A9D1UUW0</accession>
<evidence type="ECO:0000313" key="1">
    <source>
        <dbReference type="EMBL" id="HIX00862.1"/>
    </source>
</evidence>
<comment type="caution">
    <text evidence="1">The sequence shown here is derived from an EMBL/GenBank/DDBJ whole genome shotgun (WGS) entry which is preliminary data.</text>
</comment>
<gene>
    <name evidence="1" type="ORF">H9871_12060</name>
</gene>
<dbReference type="AlphaFoldDB" id="A0A9D1UUW0"/>
<organism evidence="1 2">
    <name type="scientific">Candidatus Nesterenkonia stercoripullorum</name>
    <dbReference type="NCBI Taxonomy" id="2838701"/>
    <lineage>
        <taxon>Bacteria</taxon>
        <taxon>Bacillati</taxon>
        <taxon>Actinomycetota</taxon>
        <taxon>Actinomycetes</taxon>
        <taxon>Micrococcales</taxon>
        <taxon>Micrococcaceae</taxon>
        <taxon>Nesterenkonia</taxon>
    </lineage>
</organism>
<dbReference type="EMBL" id="DXGD01000447">
    <property type="protein sequence ID" value="HIX00862.1"/>
    <property type="molecule type" value="Genomic_DNA"/>
</dbReference>
<proteinExistence type="predicted"/>
<evidence type="ECO:0000313" key="2">
    <source>
        <dbReference type="Proteomes" id="UP000824151"/>
    </source>
</evidence>
<reference evidence="1" key="2">
    <citation type="submission" date="2021-04" db="EMBL/GenBank/DDBJ databases">
        <authorList>
            <person name="Gilroy R."/>
        </authorList>
    </citation>
    <scope>NUCLEOTIDE SEQUENCE</scope>
    <source>
        <strain evidence="1">ChiHejej3B27-3195</strain>
    </source>
</reference>